<feature type="compositionally biased region" description="Pro residues" evidence="1">
    <location>
        <begin position="16"/>
        <end position="28"/>
    </location>
</feature>
<dbReference type="Proteomes" id="UP000799302">
    <property type="component" value="Unassembled WGS sequence"/>
</dbReference>
<feature type="compositionally biased region" description="Low complexity" evidence="1">
    <location>
        <begin position="29"/>
        <end position="39"/>
    </location>
</feature>
<dbReference type="EMBL" id="MU004246">
    <property type="protein sequence ID" value="KAF2663385.1"/>
    <property type="molecule type" value="Genomic_DNA"/>
</dbReference>
<sequence>MSSTNRPPSEEGELPPDSPPAEPSPPEDPTTTSSDLTSPPLEPQPHPPLPTIQSLSQTLSLPRPAQPPTPQPVHHLPQQAQHIYANTHVSHNATAFRLNSKTLDGPLERSSTSAHHRSLSAAITTACLFIIEPQTLESELKLMSRTWALPRETVQTSFEYICRACQTPYWRLEEREYTSAGTRLTTLVVPVQMQCCSSVQCWGCSLGALVFDGRCGACRRVWAAEVLPLGSSERERQGGGIARREAGLVLESGFVDLWLGYLSSVRRYVAVVNKAIRKEGGHVADGVVGFVRRLRGFLWAMVGSLKRLDNVLRAREVLGESGFWNAVDVVYGLCARLGLVKRFMVYDEQAVAEVWLGVWEQHSEALWDGPMTILRGSTGRNEELLNGCVGRALKGDVRLTGKQLELREGYDAEMATLYGQLWQHETQGLPGMINMDMRPSQIALKMLEVFPWCMETVRPATETEVPDIDELVVLADRLTMWLVEAAVSMLYEGKKPFTDEFERMEPGYKQSQ</sequence>
<evidence type="ECO:0000256" key="1">
    <source>
        <dbReference type="SAM" id="MobiDB-lite"/>
    </source>
</evidence>
<feature type="region of interest" description="Disordered" evidence="1">
    <location>
        <begin position="1"/>
        <end position="54"/>
    </location>
</feature>
<protein>
    <submittedName>
        <fullName evidence="2">Uncharacterized protein</fullName>
    </submittedName>
</protein>
<feature type="compositionally biased region" description="Pro residues" evidence="1">
    <location>
        <begin position="40"/>
        <end position="50"/>
    </location>
</feature>
<accession>A0A6A6TTJ8</accession>
<evidence type="ECO:0000313" key="3">
    <source>
        <dbReference type="Proteomes" id="UP000799302"/>
    </source>
</evidence>
<dbReference type="AlphaFoldDB" id="A0A6A6TTJ8"/>
<organism evidence="2 3">
    <name type="scientific">Microthyrium microscopicum</name>
    <dbReference type="NCBI Taxonomy" id="703497"/>
    <lineage>
        <taxon>Eukaryota</taxon>
        <taxon>Fungi</taxon>
        <taxon>Dikarya</taxon>
        <taxon>Ascomycota</taxon>
        <taxon>Pezizomycotina</taxon>
        <taxon>Dothideomycetes</taxon>
        <taxon>Dothideomycetes incertae sedis</taxon>
        <taxon>Microthyriales</taxon>
        <taxon>Microthyriaceae</taxon>
        <taxon>Microthyrium</taxon>
    </lineage>
</organism>
<name>A0A6A6TTJ8_9PEZI</name>
<reference evidence="2" key="1">
    <citation type="journal article" date="2020" name="Stud. Mycol.">
        <title>101 Dothideomycetes genomes: a test case for predicting lifestyles and emergence of pathogens.</title>
        <authorList>
            <person name="Haridas S."/>
            <person name="Albert R."/>
            <person name="Binder M."/>
            <person name="Bloem J."/>
            <person name="Labutti K."/>
            <person name="Salamov A."/>
            <person name="Andreopoulos B."/>
            <person name="Baker S."/>
            <person name="Barry K."/>
            <person name="Bills G."/>
            <person name="Bluhm B."/>
            <person name="Cannon C."/>
            <person name="Castanera R."/>
            <person name="Culley D."/>
            <person name="Daum C."/>
            <person name="Ezra D."/>
            <person name="Gonzalez J."/>
            <person name="Henrissat B."/>
            <person name="Kuo A."/>
            <person name="Liang C."/>
            <person name="Lipzen A."/>
            <person name="Lutzoni F."/>
            <person name="Magnuson J."/>
            <person name="Mondo S."/>
            <person name="Nolan M."/>
            <person name="Ohm R."/>
            <person name="Pangilinan J."/>
            <person name="Park H.-J."/>
            <person name="Ramirez L."/>
            <person name="Alfaro M."/>
            <person name="Sun H."/>
            <person name="Tritt A."/>
            <person name="Yoshinaga Y."/>
            <person name="Zwiers L.-H."/>
            <person name="Turgeon B."/>
            <person name="Goodwin S."/>
            <person name="Spatafora J."/>
            <person name="Crous P."/>
            <person name="Grigoriev I."/>
        </authorList>
    </citation>
    <scope>NUCLEOTIDE SEQUENCE</scope>
    <source>
        <strain evidence="2">CBS 115976</strain>
    </source>
</reference>
<keyword evidence="3" id="KW-1185">Reference proteome</keyword>
<proteinExistence type="predicted"/>
<evidence type="ECO:0000313" key="2">
    <source>
        <dbReference type="EMBL" id="KAF2663385.1"/>
    </source>
</evidence>
<gene>
    <name evidence="2" type="ORF">BT63DRAFT_461494</name>
</gene>